<dbReference type="EMBL" id="LGUB01000400">
    <property type="protein sequence ID" value="KRH93286.1"/>
    <property type="molecule type" value="Genomic_DNA"/>
</dbReference>
<organism evidence="1 2">
    <name type="scientific">Pseudoloma neurophilia</name>
    <dbReference type="NCBI Taxonomy" id="146866"/>
    <lineage>
        <taxon>Eukaryota</taxon>
        <taxon>Fungi</taxon>
        <taxon>Fungi incertae sedis</taxon>
        <taxon>Microsporidia</taxon>
        <taxon>Pseudoloma</taxon>
    </lineage>
</organism>
<evidence type="ECO:0000313" key="1">
    <source>
        <dbReference type="EMBL" id="KRH93286.1"/>
    </source>
</evidence>
<accession>A0A0R0LVA4</accession>
<keyword evidence="2" id="KW-1185">Reference proteome</keyword>
<dbReference type="VEuPathDB" id="MicrosporidiaDB:M153_11570001953"/>
<dbReference type="OrthoDB" id="2195731at2759"/>
<dbReference type="AlphaFoldDB" id="A0A0R0LVA4"/>
<dbReference type="Proteomes" id="UP000051530">
    <property type="component" value="Unassembled WGS sequence"/>
</dbReference>
<evidence type="ECO:0000313" key="2">
    <source>
        <dbReference type="Proteomes" id="UP000051530"/>
    </source>
</evidence>
<protein>
    <submittedName>
        <fullName evidence="1">Putative transposable element</fullName>
    </submittedName>
</protein>
<proteinExistence type="predicted"/>
<sequence length="246" mass="28742">MASNDNNKTSSFNNDMALAAKAFPLFAGIIEQDVSIWTRDCKLIAKTQEIDDKTTRKVMILTLREKVLSWASHFLETNINRNLNEFISNIESRFSNQASIEQTLQNILQTKECKTHTHYIELLKMSTKLLQKNCLNKESHMKLVIARSPSDIKSLLFNILEKDESWETFLRVAEEAAWMAFPEKLEINQIVSQNNMQTNRQNFRQPVRFKSMHNQNSRFTNNRFQNPTSLCKLHRPGFHSTSRFRV</sequence>
<gene>
    <name evidence="1" type="ORF">M153_11570001953</name>
</gene>
<name>A0A0R0LVA4_9MICR</name>
<reference evidence="1 2" key="1">
    <citation type="submission" date="2015-07" db="EMBL/GenBank/DDBJ databases">
        <title>The genome of Pseudoloma neurophilia, a relevant intracellular parasite of the zebrafish.</title>
        <authorList>
            <person name="Ndikumana S."/>
            <person name="Pelin A."/>
            <person name="Sanders J."/>
            <person name="Corradi N."/>
        </authorList>
    </citation>
    <scope>NUCLEOTIDE SEQUENCE [LARGE SCALE GENOMIC DNA]</scope>
    <source>
        <strain evidence="1 2">MK1</strain>
    </source>
</reference>
<comment type="caution">
    <text evidence="1">The sequence shown here is derived from an EMBL/GenBank/DDBJ whole genome shotgun (WGS) entry which is preliminary data.</text>
</comment>